<keyword evidence="11" id="KW-0472">Membrane</keyword>
<sequence>MAEGIIFEGSPLDQYLQEADQPKEQSATSDSSHNNHVREPSTPDVGSDHAPRPAATLSVYKRRKSSTSPGDAHGSTILESTTSLSTIADRNALASPSSSVSSFKDGPSEHRNTLRSRQTTQATLGNAGTSSISAGFFLVTGMLRAFIEQFLMLLALSVARDIFGLQQTRAASANSESPRHQQNGFRSYARTASNRASNDTATSFIERFKYAVCSSFLLTPSLSISFYESSPPFQSQSSDLNVNIKQRLFADRVSGRRPSATPIHKQCYVEPADAPASLKLYDRGANPNSNHHLPRLDAHGRRARNAAIISALWLIPPISKSWRLWSSTSLLIACVAWGYILLFGHSAADDRVHFMLSRRALPNAARSTNSLRELHVTSELSESEQAALQRSVLMDVTRLIKAAQRFDMSINKAINAVQEVETVSRGYKLTHPLPPISRIEAASAFNANNVASSPRQRRSMVFVPATGKLGRSLSGGGNGAPTIKRHTQRPLSLNLSNGRTSPLDRPSGRASPSLFAESGDTDLTQRLLAEQGDVASAAGRNVPQRLIALRKGLVTALDEVGAACISSVLLLQTLADTEELALLHDLYALDASSQEDANDGEREADVSHAWTNGDTSALSEDFHNLEHDRKGLIATTPRSLGSNVRSADVSSFSDVVWRSEFSPQTGSHHKRLSLVSDGGSILDRPPRATSSLSRRSSLVSESGNLSGYRSPRFNYVSERSVTSSGPNESAAAKRLSYVSSSSVATGSYDTRSPVMRNSSVLSSTFTSPHSSAQTYSAATSPQSRANKRSSIVGPNSIFAQLDASTPYAGCAEPADPLSLLSIKSKFEWMHKARRRWLCHLLALRLTMSNQVPLADGASLPCDEYWTAARSAVGSLKSTLLTQDRSVTDLVAKEMGIDSLGKANLTSKQDGKDSQSESQNGLLAVPIARETGAFSIAGHPGIEDRLQAMMLSLRSLQSKIRVCAEDIRVKAPPGLHGFEDDAATEGLGLESKKSVDDAATARLLEKTLESMRDDLLGLSAEWEATVKLINKEKRRSPSPNLSNNDVVSDVAKSNAARDLESPLEADEDADQHGTGKHVDEQDHLQSHEHGLGGDGDEEDDDDDSDLAQLLLRSTSPNSLPPPGLEQVFESIAGMAGLSSMGMDARKLSRAERIEQSRLQREQEKQDKASRCQIMDPSSMMSELSGVIQSRKAEREQRRRSARSPAPTTTLDAFGCGTDQPALALGSPLDLGSAGHEGVFGAAHSFVPEEQQALPRRSLSSLDLARARALQTLESRSPSVASSNASNSFDGESQPRMSNEDFSFEPTPLESVPENPSSSSSTRVVLPPPQPQSPQGENWDSTSRKTTPKASHAPLSSSINGGFGEGPSGAGQDSTFDLGAQVAAYARRKAAARAAEMHVSGSEGSIIGSQM</sequence>
<feature type="region of interest" description="Disordered" evidence="13">
    <location>
        <begin position="472"/>
        <end position="516"/>
    </location>
</feature>
<organism evidence="15">
    <name type="scientific">Melanopsichium pennsylvanicum 4</name>
    <dbReference type="NCBI Taxonomy" id="1398559"/>
    <lineage>
        <taxon>Eukaryota</taxon>
        <taxon>Fungi</taxon>
        <taxon>Dikarya</taxon>
        <taxon>Basidiomycota</taxon>
        <taxon>Ustilaginomycotina</taxon>
        <taxon>Ustilaginomycetes</taxon>
        <taxon>Ustilaginales</taxon>
        <taxon>Ustilaginaceae</taxon>
        <taxon>Melanopsichium</taxon>
    </lineage>
</organism>
<evidence type="ECO:0000256" key="6">
    <source>
        <dbReference type="ARBA" id="ARBA00022475"/>
    </source>
</evidence>
<dbReference type="Pfam" id="PF12632">
    <property type="entry name" value="Vezatin"/>
    <property type="match status" value="1"/>
</dbReference>
<evidence type="ECO:0000256" key="12">
    <source>
        <dbReference type="ARBA" id="ARBA00023242"/>
    </source>
</evidence>
<dbReference type="GO" id="GO:0017022">
    <property type="term" value="F:myosin binding"/>
    <property type="evidence" value="ECO:0007669"/>
    <property type="project" value="InterPro"/>
</dbReference>
<feature type="region of interest" description="Disordered" evidence="13">
    <location>
        <begin position="1271"/>
        <end position="1373"/>
    </location>
</feature>
<feature type="compositionally biased region" description="Basic and acidic residues" evidence="13">
    <location>
        <begin position="36"/>
        <end position="51"/>
    </location>
</feature>
<keyword evidence="6" id="KW-1003">Cell membrane</keyword>
<reference evidence="15" key="1">
    <citation type="journal article" date="2014" name="Genome Biol. Evol.">
        <title>Gene Loss Rather Than Gene Gain Is Associated with a Host Jump from Monocots to Dicots in the Smut Fungus Melanopsichium pennsylvanicum.</title>
        <authorList>
            <person name="Sharma R."/>
            <person name="Mishra B."/>
            <person name="Runge F."/>
            <person name="Thines M."/>
        </authorList>
    </citation>
    <scope>NUCLEOTIDE SEQUENCE</scope>
    <source>
        <strain evidence="15">4</strain>
    </source>
</reference>
<feature type="compositionally biased region" description="Acidic residues" evidence="13">
    <location>
        <begin position="1093"/>
        <end position="1102"/>
    </location>
</feature>
<dbReference type="PANTHER" id="PTHR15989:SF5">
    <property type="entry name" value="VEZATIN"/>
    <property type="match status" value="1"/>
</dbReference>
<feature type="compositionally biased region" description="Polar residues" evidence="13">
    <location>
        <begin position="1334"/>
        <end position="1358"/>
    </location>
</feature>
<evidence type="ECO:0000256" key="4">
    <source>
        <dbReference type="ARBA" id="ARBA00007245"/>
    </source>
</evidence>
<feature type="compositionally biased region" description="Polar residues" evidence="13">
    <location>
        <begin position="24"/>
        <end position="34"/>
    </location>
</feature>
<feature type="region of interest" description="Disordered" evidence="13">
    <location>
        <begin position="1054"/>
        <end position="1102"/>
    </location>
</feature>
<evidence type="ECO:0000256" key="1">
    <source>
        <dbReference type="ARBA" id="ARBA00004123"/>
    </source>
</evidence>
<dbReference type="PANTHER" id="PTHR15989">
    <property type="entry name" value="VEZATIN"/>
    <property type="match status" value="1"/>
</dbReference>
<comment type="similarity">
    <text evidence="4">Belongs to the vezatin family.</text>
</comment>
<evidence type="ECO:0000256" key="2">
    <source>
        <dbReference type="ARBA" id="ARBA00004536"/>
    </source>
</evidence>
<evidence type="ECO:0000256" key="11">
    <source>
        <dbReference type="ARBA" id="ARBA00023136"/>
    </source>
</evidence>
<dbReference type="GO" id="GO:0005634">
    <property type="term" value="C:nucleus"/>
    <property type="evidence" value="ECO:0007669"/>
    <property type="project" value="UniProtKB-SubCell"/>
</dbReference>
<evidence type="ECO:0000256" key="5">
    <source>
        <dbReference type="ARBA" id="ARBA00018125"/>
    </source>
</evidence>
<keyword evidence="7" id="KW-0812">Transmembrane</keyword>
<feature type="compositionally biased region" description="Polar residues" evidence="13">
    <location>
        <begin position="1287"/>
        <end position="1299"/>
    </location>
</feature>
<feature type="compositionally biased region" description="Basic and acidic residues" evidence="13">
    <location>
        <begin position="1069"/>
        <end position="1090"/>
    </location>
</feature>
<feature type="compositionally biased region" description="Low complexity" evidence="13">
    <location>
        <begin position="1306"/>
        <end position="1323"/>
    </location>
</feature>
<evidence type="ECO:0000256" key="9">
    <source>
        <dbReference type="ARBA" id="ARBA00022989"/>
    </source>
</evidence>
<feature type="region of interest" description="Disordered" evidence="13">
    <location>
        <begin position="664"/>
        <end position="704"/>
    </location>
</feature>
<feature type="compositionally biased region" description="Polar residues" evidence="13">
    <location>
        <begin position="489"/>
        <end position="500"/>
    </location>
</feature>
<evidence type="ECO:0000259" key="14">
    <source>
        <dbReference type="Pfam" id="PF12632"/>
    </source>
</evidence>
<evidence type="ECO:0000256" key="7">
    <source>
        <dbReference type="ARBA" id="ARBA00022692"/>
    </source>
</evidence>
<evidence type="ECO:0000256" key="10">
    <source>
        <dbReference type="ARBA" id="ARBA00023054"/>
    </source>
</evidence>
<keyword evidence="8" id="KW-0965">Cell junction</keyword>
<dbReference type="GO" id="GO:0005886">
    <property type="term" value="C:plasma membrane"/>
    <property type="evidence" value="ECO:0007669"/>
    <property type="project" value="UniProtKB-SubCell"/>
</dbReference>
<evidence type="ECO:0000256" key="3">
    <source>
        <dbReference type="ARBA" id="ARBA00004651"/>
    </source>
</evidence>
<dbReference type="GO" id="GO:0098609">
    <property type="term" value="P:cell-cell adhesion"/>
    <property type="evidence" value="ECO:0007669"/>
    <property type="project" value="InterPro"/>
</dbReference>
<name>A0A077R9N0_9BASI</name>
<dbReference type="InterPro" id="IPR026858">
    <property type="entry name" value="Vezatin"/>
</dbReference>
<keyword evidence="10" id="KW-0175">Coiled coil</keyword>
<feature type="region of interest" description="Disordered" evidence="13">
    <location>
        <begin position="760"/>
        <end position="789"/>
    </location>
</feature>
<feature type="compositionally biased region" description="Low complexity" evidence="13">
    <location>
        <begin position="690"/>
        <end position="702"/>
    </location>
</feature>
<feature type="compositionally biased region" description="Low complexity" evidence="13">
    <location>
        <begin position="1271"/>
        <end position="1286"/>
    </location>
</feature>
<keyword evidence="9" id="KW-1133">Transmembrane helix</keyword>
<evidence type="ECO:0000313" key="15">
    <source>
        <dbReference type="EMBL" id="CDI56188.1"/>
    </source>
</evidence>
<protein>
    <recommendedName>
        <fullName evidence="5">Vezatin</fullName>
    </recommendedName>
</protein>
<keyword evidence="12" id="KW-0539">Nucleus</keyword>
<evidence type="ECO:0000256" key="8">
    <source>
        <dbReference type="ARBA" id="ARBA00022949"/>
    </source>
</evidence>
<feature type="region of interest" description="Disordered" evidence="13">
    <location>
        <begin position="1"/>
        <end position="78"/>
    </location>
</feature>
<feature type="region of interest" description="Disordered" evidence="13">
    <location>
        <begin position="93"/>
        <end position="115"/>
    </location>
</feature>
<evidence type="ECO:0000256" key="13">
    <source>
        <dbReference type="SAM" id="MobiDB-lite"/>
    </source>
</evidence>
<comment type="subcellular location">
    <subcellularLocation>
        <location evidence="2">Cell junction</location>
        <location evidence="2">Adherens junction</location>
    </subcellularLocation>
    <subcellularLocation>
        <location evidence="3">Cell membrane</location>
        <topology evidence="3">Multi-pass membrane protein</topology>
    </subcellularLocation>
    <subcellularLocation>
        <location evidence="1">Nucleus</location>
    </subcellularLocation>
</comment>
<proteinExistence type="inferred from homology"/>
<dbReference type="InterPro" id="IPR026859">
    <property type="entry name" value="Myosin-bd"/>
</dbReference>
<feature type="domain" description="Myosin-binding" evidence="14">
    <location>
        <begin position="388"/>
        <end position="443"/>
    </location>
</feature>
<dbReference type="EMBL" id="HG529677">
    <property type="protein sequence ID" value="CDI56188.1"/>
    <property type="molecule type" value="Genomic_DNA"/>
</dbReference>
<accession>A0A077R9N0</accession>
<feature type="region of interest" description="Disordered" evidence="13">
    <location>
        <begin position="1179"/>
        <end position="1213"/>
    </location>
</feature>